<protein>
    <submittedName>
        <fullName evidence="3">Response regulator</fullName>
    </submittedName>
</protein>
<dbReference type="InterPro" id="IPR052893">
    <property type="entry name" value="TCS_response_regulator"/>
</dbReference>
<dbReference type="InterPro" id="IPR011006">
    <property type="entry name" value="CheY-like_superfamily"/>
</dbReference>
<dbReference type="InterPro" id="IPR001789">
    <property type="entry name" value="Sig_transdc_resp-reg_receiver"/>
</dbReference>
<dbReference type="PROSITE" id="PS50110">
    <property type="entry name" value="RESPONSE_REGULATORY"/>
    <property type="match status" value="1"/>
</dbReference>
<evidence type="ECO:0000313" key="4">
    <source>
        <dbReference type="Proteomes" id="UP000294850"/>
    </source>
</evidence>
<evidence type="ECO:0000313" key="3">
    <source>
        <dbReference type="EMBL" id="TDE10836.1"/>
    </source>
</evidence>
<dbReference type="OrthoDB" id="1524091at2"/>
<dbReference type="EMBL" id="SMFL01000014">
    <property type="protein sequence ID" value="TDE10836.1"/>
    <property type="molecule type" value="Genomic_DNA"/>
</dbReference>
<feature type="modified residue" description="4-aspartylphosphate" evidence="1">
    <location>
        <position position="64"/>
    </location>
</feature>
<dbReference type="SUPFAM" id="SSF52172">
    <property type="entry name" value="CheY-like"/>
    <property type="match status" value="1"/>
</dbReference>
<name>A0A4R5DAY2_9BACT</name>
<feature type="domain" description="Response regulatory" evidence="2">
    <location>
        <begin position="6"/>
        <end position="134"/>
    </location>
</feature>
<organism evidence="3 4">
    <name type="scientific">Dyadobacter psychrotolerans</name>
    <dbReference type="NCBI Taxonomy" id="2541721"/>
    <lineage>
        <taxon>Bacteria</taxon>
        <taxon>Pseudomonadati</taxon>
        <taxon>Bacteroidota</taxon>
        <taxon>Cytophagia</taxon>
        <taxon>Cytophagales</taxon>
        <taxon>Spirosomataceae</taxon>
        <taxon>Dyadobacter</taxon>
    </lineage>
</organism>
<sequence>MSIPHHYIVVDDDSLNNLVCKHVILRFDKEAQIMLFADSELALKFLAEQFIHQTENGGSILFLDINMPIINGWEFLKAFEGLEEKIHKQIRIYLLSSSIDPSDIEKAHENPFVKGYYPKPLSVQTLDAIRNETMS</sequence>
<dbReference type="GO" id="GO:0000160">
    <property type="term" value="P:phosphorelay signal transduction system"/>
    <property type="evidence" value="ECO:0007669"/>
    <property type="project" value="InterPro"/>
</dbReference>
<dbReference type="AlphaFoldDB" id="A0A4R5DAY2"/>
<accession>A0A4R5DAY2</accession>
<dbReference type="PANTHER" id="PTHR44520:SF2">
    <property type="entry name" value="RESPONSE REGULATOR RCP1"/>
    <property type="match status" value="1"/>
</dbReference>
<dbReference type="Proteomes" id="UP000294850">
    <property type="component" value="Unassembled WGS sequence"/>
</dbReference>
<keyword evidence="4" id="KW-1185">Reference proteome</keyword>
<gene>
    <name evidence="3" type="ORF">E0F88_27570</name>
</gene>
<reference evidence="3 4" key="1">
    <citation type="submission" date="2019-03" db="EMBL/GenBank/DDBJ databases">
        <title>Dyadobacter AR-3-6 sp. nov., isolated from arctic soil.</title>
        <authorList>
            <person name="Chaudhary D.K."/>
        </authorList>
    </citation>
    <scope>NUCLEOTIDE SEQUENCE [LARGE SCALE GENOMIC DNA]</scope>
    <source>
        <strain evidence="3 4">AR-3-6</strain>
    </source>
</reference>
<comment type="caution">
    <text evidence="3">The sequence shown here is derived from an EMBL/GenBank/DDBJ whole genome shotgun (WGS) entry which is preliminary data.</text>
</comment>
<dbReference type="Gene3D" id="3.40.50.2300">
    <property type="match status" value="1"/>
</dbReference>
<dbReference type="RefSeq" id="WP_131961566.1">
    <property type="nucleotide sequence ID" value="NZ_SMFL01000014.1"/>
</dbReference>
<dbReference type="PANTHER" id="PTHR44520">
    <property type="entry name" value="RESPONSE REGULATOR RCP1-RELATED"/>
    <property type="match status" value="1"/>
</dbReference>
<dbReference type="Pfam" id="PF00072">
    <property type="entry name" value="Response_reg"/>
    <property type="match status" value="1"/>
</dbReference>
<evidence type="ECO:0000256" key="1">
    <source>
        <dbReference type="PROSITE-ProRule" id="PRU00169"/>
    </source>
</evidence>
<evidence type="ECO:0000259" key="2">
    <source>
        <dbReference type="PROSITE" id="PS50110"/>
    </source>
</evidence>
<proteinExistence type="predicted"/>
<keyword evidence="1" id="KW-0597">Phosphoprotein</keyword>